<accession>A0A934R3I0</accession>
<name>A0A934R3I0_9BACT</name>
<gene>
    <name evidence="1" type="ORF">JIN84_09120</name>
</gene>
<dbReference type="Proteomes" id="UP000600139">
    <property type="component" value="Unassembled WGS sequence"/>
</dbReference>
<evidence type="ECO:0000313" key="1">
    <source>
        <dbReference type="EMBL" id="MBK1815777.1"/>
    </source>
</evidence>
<proteinExistence type="predicted"/>
<evidence type="ECO:0000313" key="2">
    <source>
        <dbReference type="Proteomes" id="UP000600139"/>
    </source>
</evidence>
<dbReference type="EMBL" id="JAENIK010000009">
    <property type="protein sequence ID" value="MBK1815777.1"/>
    <property type="molecule type" value="Genomic_DNA"/>
</dbReference>
<dbReference type="AlphaFoldDB" id="A0A934R3I0"/>
<keyword evidence="2" id="KW-1185">Reference proteome</keyword>
<comment type="caution">
    <text evidence="1">The sequence shown here is derived from an EMBL/GenBank/DDBJ whole genome shotgun (WGS) entry which is preliminary data.</text>
</comment>
<reference evidence="1" key="1">
    <citation type="submission" date="2021-01" db="EMBL/GenBank/DDBJ databases">
        <title>Modified the classification status of verrucomicrobia.</title>
        <authorList>
            <person name="Feng X."/>
        </authorList>
    </citation>
    <scope>NUCLEOTIDE SEQUENCE</scope>
    <source>
        <strain evidence="1">JCM 18052</strain>
    </source>
</reference>
<dbReference type="RefSeq" id="WP_200350734.1">
    <property type="nucleotide sequence ID" value="NZ_BAABHZ010000008.1"/>
</dbReference>
<sequence length="176" mass="19631">MRTVDDWLASEETGEAFSHCVRCRLPLVEIAEPWLVNKEIMGGECVLEYAVCQPCRDAVTAEFSEESKKSVRDFLEKEIDWDERLMEFMASHDATDRFESCIACLTPRRVLEGYGLSALFDSGGKLVLGPLPLLICLPCVGKMTASLSDASRSVWRRFLEKNFDGPPGDAGFPGML</sequence>
<protein>
    <submittedName>
        <fullName evidence="1">Uncharacterized protein</fullName>
    </submittedName>
</protein>
<organism evidence="1 2">
    <name type="scientific">Luteolibacter yonseiensis</name>
    <dbReference type="NCBI Taxonomy" id="1144680"/>
    <lineage>
        <taxon>Bacteria</taxon>
        <taxon>Pseudomonadati</taxon>
        <taxon>Verrucomicrobiota</taxon>
        <taxon>Verrucomicrobiia</taxon>
        <taxon>Verrucomicrobiales</taxon>
        <taxon>Verrucomicrobiaceae</taxon>
        <taxon>Luteolibacter</taxon>
    </lineage>
</organism>